<name>A0A540LRZ9_MALBA</name>
<dbReference type="EMBL" id="VIEB01000493">
    <property type="protein sequence ID" value="TQD89042.1"/>
    <property type="molecule type" value="Genomic_DNA"/>
</dbReference>
<keyword evidence="4" id="KW-1185">Reference proteome</keyword>
<proteinExistence type="predicted"/>
<evidence type="ECO:0000259" key="2">
    <source>
        <dbReference type="Pfam" id="PF25597"/>
    </source>
</evidence>
<feature type="domain" description="Retroviral polymerase SH3-like" evidence="2">
    <location>
        <begin position="7"/>
        <end position="67"/>
    </location>
</feature>
<dbReference type="STRING" id="106549.A0A540LRZ9"/>
<evidence type="ECO:0000256" key="1">
    <source>
        <dbReference type="SAM" id="MobiDB-lite"/>
    </source>
</evidence>
<dbReference type="Pfam" id="PF25597">
    <property type="entry name" value="SH3_retrovirus"/>
    <property type="match status" value="1"/>
</dbReference>
<sequence>MLKAFGCACFLHLMPYNKHKLMPKLVKCVFIGYNLHYKGYRCLDPITGHVYISRNVTFDELTFPVHSPFFAIANSCSKPSSSSSQNPTPSSSPQNPTMKAKDTLLDQQ</sequence>
<evidence type="ECO:0000313" key="4">
    <source>
        <dbReference type="Proteomes" id="UP000315295"/>
    </source>
</evidence>
<organism evidence="3 4">
    <name type="scientific">Malus baccata</name>
    <name type="common">Siberian crab apple</name>
    <name type="synonym">Pyrus baccata</name>
    <dbReference type="NCBI Taxonomy" id="106549"/>
    <lineage>
        <taxon>Eukaryota</taxon>
        <taxon>Viridiplantae</taxon>
        <taxon>Streptophyta</taxon>
        <taxon>Embryophyta</taxon>
        <taxon>Tracheophyta</taxon>
        <taxon>Spermatophyta</taxon>
        <taxon>Magnoliopsida</taxon>
        <taxon>eudicotyledons</taxon>
        <taxon>Gunneridae</taxon>
        <taxon>Pentapetalae</taxon>
        <taxon>rosids</taxon>
        <taxon>fabids</taxon>
        <taxon>Rosales</taxon>
        <taxon>Rosaceae</taxon>
        <taxon>Amygdaloideae</taxon>
        <taxon>Maleae</taxon>
        <taxon>Malus</taxon>
    </lineage>
</organism>
<dbReference type="Proteomes" id="UP000315295">
    <property type="component" value="Unassembled WGS sequence"/>
</dbReference>
<reference evidence="3 4" key="1">
    <citation type="journal article" date="2019" name="G3 (Bethesda)">
        <title>Sequencing of a Wild Apple (Malus baccata) Genome Unravels the Differences Between Cultivated and Wild Apple Species Regarding Disease Resistance and Cold Tolerance.</title>
        <authorList>
            <person name="Chen X."/>
        </authorList>
    </citation>
    <scope>NUCLEOTIDE SEQUENCE [LARGE SCALE GENOMIC DNA]</scope>
    <source>
        <strain evidence="4">cv. Shandingzi</strain>
        <tissue evidence="3">Leaves</tissue>
    </source>
</reference>
<feature type="compositionally biased region" description="Basic and acidic residues" evidence="1">
    <location>
        <begin position="99"/>
        <end position="108"/>
    </location>
</feature>
<feature type="region of interest" description="Disordered" evidence="1">
    <location>
        <begin position="76"/>
        <end position="108"/>
    </location>
</feature>
<protein>
    <recommendedName>
        <fullName evidence="2">Retroviral polymerase SH3-like domain-containing protein</fullName>
    </recommendedName>
</protein>
<dbReference type="InterPro" id="IPR057670">
    <property type="entry name" value="SH3_retrovirus"/>
</dbReference>
<accession>A0A540LRZ9</accession>
<gene>
    <name evidence="3" type="ORF">C1H46_025433</name>
</gene>
<evidence type="ECO:0000313" key="3">
    <source>
        <dbReference type="EMBL" id="TQD89042.1"/>
    </source>
</evidence>
<feature type="compositionally biased region" description="Low complexity" evidence="1">
    <location>
        <begin position="79"/>
        <end position="97"/>
    </location>
</feature>
<comment type="caution">
    <text evidence="3">The sequence shown here is derived from an EMBL/GenBank/DDBJ whole genome shotgun (WGS) entry which is preliminary data.</text>
</comment>
<dbReference type="AlphaFoldDB" id="A0A540LRZ9"/>